<dbReference type="InterPro" id="IPR000064">
    <property type="entry name" value="NLP_P60_dom"/>
</dbReference>
<dbReference type="EMBL" id="PDVP01000002">
    <property type="protein sequence ID" value="PHP68432.1"/>
    <property type="molecule type" value="Genomic_DNA"/>
</dbReference>
<comment type="caution">
    <text evidence="6">The sequence shown here is derived from an EMBL/GenBank/DDBJ whole genome shotgun (WGS) entry which is preliminary data.</text>
</comment>
<evidence type="ECO:0000313" key="6">
    <source>
        <dbReference type="EMBL" id="PHP68432.1"/>
    </source>
</evidence>
<reference evidence="6 7" key="1">
    <citation type="submission" date="2017-10" db="EMBL/GenBank/DDBJ databases">
        <title>Sedimentibacterium mangrovi gen. nov., sp. nov., a novel member of family Phyllobacteriacea isolated from mangrove sediment.</title>
        <authorList>
            <person name="Liao H."/>
            <person name="Tian Y."/>
        </authorList>
    </citation>
    <scope>NUCLEOTIDE SEQUENCE [LARGE SCALE GENOMIC DNA]</scope>
    <source>
        <strain evidence="6 7">X9-2-2</strain>
    </source>
</reference>
<evidence type="ECO:0000256" key="1">
    <source>
        <dbReference type="ARBA" id="ARBA00007074"/>
    </source>
</evidence>
<dbReference type="PROSITE" id="PS51935">
    <property type="entry name" value="NLPC_P60"/>
    <property type="match status" value="1"/>
</dbReference>
<keyword evidence="2" id="KW-0645">Protease</keyword>
<dbReference type="Gene3D" id="3.90.1720.10">
    <property type="entry name" value="endopeptidase domain like (from Nostoc punctiforme)"/>
    <property type="match status" value="1"/>
</dbReference>
<dbReference type="Proteomes" id="UP000221168">
    <property type="component" value="Unassembled WGS sequence"/>
</dbReference>
<dbReference type="InterPro" id="IPR038765">
    <property type="entry name" value="Papain-like_cys_pep_sf"/>
</dbReference>
<evidence type="ECO:0000256" key="2">
    <source>
        <dbReference type="ARBA" id="ARBA00022670"/>
    </source>
</evidence>
<gene>
    <name evidence="6" type="ORF">CSC94_06800</name>
</gene>
<dbReference type="PANTHER" id="PTHR47053:SF1">
    <property type="entry name" value="MUREIN DD-ENDOPEPTIDASE MEPH-RELATED"/>
    <property type="match status" value="1"/>
</dbReference>
<feature type="domain" description="NlpC/P60" evidence="5">
    <location>
        <begin position="5"/>
        <end position="145"/>
    </location>
</feature>
<dbReference type="Pfam" id="PF00877">
    <property type="entry name" value="NLPC_P60"/>
    <property type="match status" value="1"/>
</dbReference>
<organism evidence="6 7">
    <name type="scientific">Zhengella mangrovi</name>
    <dbReference type="NCBI Taxonomy" id="1982044"/>
    <lineage>
        <taxon>Bacteria</taxon>
        <taxon>Pseudomonadati</taxon>
        <taxon>Pseudomonadota</taxon>
        <taxon>Alphaproteobacteria</taxon>
        <taxon>Hyphomicrobiales</taxon>
        <taxon>Notoacmeibacteraceae</taxon>
        <taxon>Zhengella</taxon>
    </lineage>
</organism>
<keyword evidence="7" id="KW-1185">Reference proteome</keyword>
<dbReference type="InterPro" id="IPR011929">
    <property type="entry name" value="Phage_pept_NlpC/P60"/>
</dbReference>
<protein>
    <submittedName>
        <fullName evidence="6">Peptidase P60</fullName>
    </submittedName>
</protein>
<dbReference type="AlphaFoldDB" id="A0A2G1QSG3"/>
<keyword evidence="3" id="KW-0378">Hydrolase</keyword>
<dbReference type="GO" id="GO:0006508">
    <property type="term" value="P:proteolysis"/>
    <property type="evidence" value="ECO:0007669"/>
    <property type="project" value="UniProtKB-KW"/>
</dbReference>
<dbReference type="PANTHER" id="PTHR47053">
    <property type="entry name" value="MUREIN DD-ENDOPEPTIDASE MEPH-RELATED"/>
    <property type="match status" value="1"/>
</dbReference>
<dbReference type="GO" id="GO:0008234">
    <property type="term" value="F:cysteine-type peptidase activity"/>
    <property type="evidence" value="ECO:0007669"/>
    <property type="project" value="UniProtKB-KW"/>
</dbReference>
<name>A0A2G1QSG3_9HYPH</name>
<accession>A0A2G1QSG3</accession>
<dbReference type="InterPro" id="IPR051202">
    <property type="entry name" value="Peptidase_C40"/>
</dbReference>
<comment type="similarity">
    <text evidence="1">Belongs to the peptidase C40 family.</text>
</comment>
<evidence type="ECO:0000256" key="3">
    <source>
        <dbReference type="ARBA" id="ARBA00022801"/>
    </source>
</evidence>
<dbReference type="NCBIfam" id="TIGR02219">
    <property type="entry name" value="phage_NlpC_fam"/>
    <property type="match status" value="1"/>
</dbReference>
<evidence type="ECO:0000313" key="7">
    <source>
        <dbReference type="Proteomes" id="UP000221168"/>
    </source>
</evidence>
<sequence>MDAAAGTRSRVIAAARRWIGTPYRHQGTRRGVGCDCLGLVRGVWHEVYGSSLPDPGPYGADWAAGDAGDPLMNAAREAFGVPFPLASAQPGDLLVFRWRAQLPARHLGILTGQGRFVHAYSGAGALESALVPAWRRRVAAVFAFPVS</sequence>
<proteinExistence type="inferred from homology"/>
<dbReference type="OrthoDB" id="6058745at2"/>
<evidence type="ECO:0000256" key="4">
    <source>
        <dbReference type="ARBA" id="ARBA00022807"/>
    </source>
</evidence>
<dbReference type="SUPFAM" id="SSF54001">
    <property type="entry name" value="Cysteine proteinases"/>
    <property type="match status" value="1"/>
</dbReference>
<keyword evidence="4" id="KW-0788">Thiol protease</keyword>
<evidence type="ECO:0000259" key="5">
    <source>
        <dbReference type="PROSITE" id="PS51935"/>
    </source>
</evidence>